<dbReference type="OrthoDB" id="1910697at2759"/>
<name>A0A830BQW9_9LAMI</name>
<dbReference type="Proteomes" id="UP000653305">
    <property type="component" value="Unassembled WGS sequence"/>
</dbReference>
<comment type="caution">
    <text evidence="2">The sequence shown here is derived from an EMBL/GenBank/DDBJ whole genome shotgun (WGS) entry which is preliminary data.</text>
</comment>
<reference evidence="2" key="1">
    <citation type="submission" date="2020-07" db="EMBL/GenBank/DDBJ databases">
        <title>Ethylene signaling mediates host invasion by parasitic plants.</title>
        <authorList>
            <person name="Yoshida S."/>
        </authorList>
    </citation>
    <scope>NUCLEOTIDE SEQUENCE</scope>
    <source>
        <strain evidence="2">Okayama</strain>
    </source>
</reference>
<feature type="compositionally biased region" description="Basic and acidic residues" evidence="1">
    <location>
        <begin position="149"/>
        <end position="160"/>
    </location>
</feature>
<dbReference type="PANTHER" id="PTHR36748:SF3">
    <property type="entry name" value="MENTAL RETARDATION GTPASE ACTIVATING PROTEIN"/>
    <property type="match status" value="1"/>
</dbReference>
<dbReference type="PANTHER" id="PTHR36748">
    <property type="entry name" value="MENTAL RETARDATION GTPASE ACTIVATING PROTEIN"/>
    <property type="match status" value="1"/>
</dbReference>
<gene>
    <name evidence="2" type="ORF">PHJA_000585900</name>
</gene>
<dbReference type="AlphaFoldDB" id="A0A830BQW9"/>
<feature type="compositionally biased region" description="Basic and acidic residues" evidence="1">
    <location>
        <begin position="327"/>
        <end position="336"/>
    </location>
</feature>
<feature type="region of interest" description="Disordered" evidence="1">
    <location>
        <begin position="301"/>
        <end position="380"/>
    </location>
</feature>
<feature type="compositionally biased region" description="Polar residues" evidence="1">
    <location>
        <begin position="102"/>
        <end position="111"/>
    </location>
</feature>
<organism evidence="2 3">
    <name type="scientific">Phtheirospermum japonicum</name>
    <dbReference type="NCBI Taxonomy" id="374723"/>
    <lineage>
        <taxon>Eukaryota</taxon>
        <taxon>Viridiplantae</taxon>
        <taxon>Streptophyta</taxon>
        <taxon>Embryophyta</taxon>
        <taxon>Tracheophyta</taxon>
        <taxon>Spermatophyta</taxon>
        <taxon>Magnoliopsida</taxon>
        <taxon>eudicotyledons</taxon>
        <taxon>Gunneridae</taxon>
        <taxon>Pentapetalae</taxon>
        <taxon>asterids</taxon>
        <taxon>lamiids</taxon>
        <taxon>Lamiales</taxon>
        <taxon>Orobanchaceae</taxon>
        <taxon>Orobanchaceae incertae sedis</taxon>
        <taxon>Phtheirospermum</taxon>
    </lineage>
</organism>
<accession>A0A830BQW9</accession>
<proteinExistence type="predicted"/>
<feature type="region of interest" description="Disordered" evidence="1">
    <location>
        <begin position="102"/>
        <end position="175"/>
    </location>
</feature>
<protein>
    <submittedName>
        <fullName evidence="2">Uncharacterized protein</fullName>
    </submittedName>
</protein>
<sequence length="425" mass="47923">MHMFITNTMEKLSFVSKRHNEPDEFDFKEWTLKAKISRENTNSRRFSASNLKSFRENEKSFRSHITISSTVSSPGYTIRDEINPSTYSFTTALKDIKTCTTKDVGTQSTPIDISLSSPSPAPTPTPSNSRPIKQSEAETEDSPVPTEKLISEAKPIEVKDNKKKQQYTKRNEGRERNKVMKMMMCSHGGEDRCWVLGFIIVGPERANMDGIVGSRRTIFKESQVQAYSVGEGNLACIGGPSSGPSTALAKVLFFSIDQVARRLLEINQVAATQFEVIKVADLVSERYIEFLSKRREKILKNNMKERNMPPRALDFDSGSIKSKKKNKEVDRGEQTKDGLTPPLAPPLGGLTIQYLAGTLPPSPKKQKEKEPEEEQQMKTPEVIAQKVMCIGTKKWRELPKDKPCQINKGFLEGLMEFIPLEKRKI</sequence>
<dbReference type="EMBL" id="BMAC01000085">
    <property type="protein sequence ID" value="GFP84421.1"/>
    <property type="molecule type" value="Genomic_DNA"/>
</dbReference>
<keyword evidence="3" id="KW-1185">Reference proteome</keyword>
<evidence type="ECO:0000313" key="3">
    <source>
        <dbReference type="Proteomes" id="UP000653305"/>
    </source>
</evidence>
<evidence type="ECO:0000256" key="1">
    <source>
        <dbReference type="SAM" id="MobiDB-lite"/>
    </source>
</evidence>
<evidence type="ECO:0000313" key="2">
    <source>
        <dbReference type="EMBL" id="GFP84421.1"/>
    </source>
</evidence>
<feature type="compositionally biased region" description="Low complexity" evidence="1">
    <location>
        <begin position="338"/>
        <end position="351"/>
    </location>
</feature>